<gene>
    <name evidence="8" type="ORF">Bpfe_023499</name>
</gene>
<evidence type="ECO:0000313" key="9">
    <source>
        <dbReference type="Proteomes" id="UP001233172"/>
    </source>
</evidence>
<evidence type="ECO:0000313" key="8">
    <source>
        <dbReference type="EMBL" id="KAK0047096.1"/>
    </source>
</evidence>
<comment type="caution">
    <text evidence="8">The sequence shown here is derived from an EMBL/GenBank/DDBJ whole genome shotgun (WGS) entry which is preliminary data.</text>
</comment>
<keyword evidence="6" id="KW-0325">Glycoprotein</keyword>
<dbReference type="EMBL" id="JASAOG010000156">
    <property type="protein sequence ID" value="KAK0047096.1"/>
    <property type="molecule type" value="Genomic_DNA"/>
</dbReference>
<accession>A0AAD8B2Y8</accession>
<keyword evidence="5 7" id="KW-0443">Lipid metabolism</keyword>
<evidence type="ECO:0000256" key="3">
    <source>
        <dbReference type="ARBA" id="ARBA00022801"/>
    </source>
</evidence>
<reference evidence="8" key="2">
    <citation type="submission" date="2023-04" db="EMBL/GenBank/DDBJ databases">
        <authorList>
            <person name="Bu L."/>
            <person name="Lu L."/>
            <person name="Laidemitt M.R."/>
            <person name="Zhang S.M."/>
            <person name="Mutuku M."/>
            <person name="Mkoji G."/>
            <person name="Steinauer M."/>
            <person name="Loker E.S."/>
        </authorList>
    </citation>
    <scope>NUCLEOTIDE SEQUENCE</scope>
    <source>
        <strain evidence="8">KasaAsao</strain>
        <tissue evidence="8">Whole Snail</tissue>
    </source>
</reference>
<proteinExistence type="inferred from homology"/>
<keyword evidence="9" id="KW-1185">Reference proteome</keyword>
<evidence type="ECO:0000256" key="1">
    <source>
        <dbReference type="ARBA" id="ARBA00007835"/>
    </source>
</evidence>
<keyword evidence="4 7" id="KW-0442">Lipid degradation</keyword>
<dbReference type="GO" id="GO:0009395">
    <property type="term" value="P:phospholipid catabolic process"/>
    <property type="evidence" value="ECO:0007669"/>
    <property type="project" value="TreeGrafter"/>
</dbReference>
<dbReference type="PANTHER" id="PTHR12370:SF1">
    <property type="entry name" value="PHOSPHOLIPASE B-LIKE 1"/>
    <property type="match status" value="1"/>
</dbReference>
<dbReference type="AlphaFoldDB" id="A0AAD8B2Y8"/>
<reference evidence="8" key="1">
    <citation type="journal article" date="2023" name="PLoS Negl. Trop. Dis.">
        <title>A genome sequence for Biomphalaria pfeifferi, the major vector snail for the human-infecting parasite Schistosoma mansoni.</title>
        <authorList>
            <person name="Bu L."/>
            <person name="Lu L."/>
            <person name="Laidemitt M.R."/>
            <person name="Zhang S.M."/>
            <person name="Mutuku M."/>
            <person name="Mkoji G."/>
            <person name="Steinauer M."/>
            <person name="Loker E.S."/>
        </authorList>
    </citation>
    <scope>NUCLEOTIDE SEQUENCE</scope>
    <source>
        <strain evidence="8">KasaAsao</strain>
    </source>
</reference>
<comment type="function">
    <text evidence="7">Putative phospholipase.</text>
</comment>
<comment type="similarity">
    <text evidence="1 7">Belongs to the phospholipase B-like family.</text>
</comment>
<dbReference type="Pfam" id="PF04916">
    <property type="entry name" value="Phospholip_B"/>
    <property type="match status" value="1"/>
</dbReference>
<dbReference type="GO" id="GO:0005576">
    <property type="term" value="C:extracellular region"/>
    <property type="evidence" value="ECO:0007669"/>
    <property type="project" value="TreeGrafter"/>
</dbReference>
<evidence type="ECO:0000256" key="5">
    <source>
        <dbReference type="ARBA" id="ARBA00023098"/>
    </source>
</evidence>
<dbReference type="PANTHER" id="PTHR12370">
    <property type="entry name" value="PHOSPHOLIPASE B-RELATED"/>
    <property type="match status" value="1"/>
</dbReference>
<evidence type="ECO:0000256" key="7">
    <source>
        <dbReference type="RuleBase" id="RU364138"/>
    </source>
</evidence>
<dbReference type="Proteomes" id="UP001233172">
    <property type="component" value="Unassembled WGS sequence"/>
</dbReference>
<sequence>MKGLYVTFICYSWIHISEQGIDNVNGSFKSVSVYCDDQNCTFKDNVIDWHKADAVATFNDTLLSTGWGILDVAAGLSSKNLKDEQIMFAAGFAEGVLTAEHMENQFTNLYDWFSPSHDEKLRVKLEQWFIKQREWANNMIKNNPNDSLWRHASYIFSQLGGLLAGYKSVRGNKKDSLDIFAVNFLNAIGDVLDLRYVLNPSSLKDWRKFSPEEAQHFFFLSGHCSVLIKMLPGFENMFMSHSSWFDYAATNRIYKHYNLNVADPSTSSKRISFSSYPGFLESLDDFYLLGSGMAMLQTTNSIFNYTLYQYVTPQSLMAWQRVRIANMMANSGEEWSNIISKYNSGTYNNQYMVIDLKLIKLGQVLPDNTLWVSEQIPGLVIAKDLTALLRSGYFSSYNVPYFEEIYNISGYPDYVKKFGLDYTYQLAPRAKIFRRDHSKVFDLNSMKSVMRSNDYTRDPYSENSPIDAICARFDLSSSPRTVGCYDTKVSDFNMAQKFQADIISGPTTQSGLPVFTWKGKFANISHVGLPEVYNFSFITTQPSL</sequence>
<keyword evidence="2" id="KW-0732">Signal</keyword>
<dbReference type="EC" id="3.1.1.-" evidence="7"/>
<dbReference type="Gene3D" id="3.60.60.30">
    <property type="match status" value="1"/>
</dbReference>
<evidence type="ECO:0000256" key="6">
    <source>
        <dbReference type="ARBA" id="ARBA00023180"/>
    </source>
</evidence>
<protein>
    <recommendedName>
        <fullName evidence="7">Phospholipase B-like</fullName>
        <ecNumber evidence="7">3.1.1.-</ecNumber>
    </recommendedName>
</protein>
<keyword evidence="3 7" id="KW-0378">Hydrolase</keyword>
<name>A0AAD8B2Y8_BIOPF</name>
<dbReference type="InterPro" id="IPR007000">
    <property type="entry name" value="PLipase_B-like"/>
</dbReference>
<evidence type="ECO:0000256" key="4">
    <source>
        <dbReference type="ARBA" id="ARBA00022963"/>
    </source>
</evidence>
<evidence type="ECO:0000256" key="2">
    <source>
        <dbReference type="ARBA" id="ARBA00022729"/>
    </source>
</evidence>
<dbReference type="GO" id="GO:0004620">
    <property type="term" value="F:phospholipase activity"/>
    <property type="evidence" value="ECO:0007669"/>
    <property type="project" value="InterPro"/>
</dbReference>
<organism evidence="8 9">
    <name type="scientific">Biomphalaria pfeifferi</name>
    <name type="common">Bloodfluke planorb</name>
    <name type="synonym">Freshwater snail</name>
    <dbReference type="NCBI Taxonomy" id="112525"/>
    <lineage>
        <taxon>Eukaryota</taxon>
        <taxon>Metazoa</taxon>
        <taxon>Spiralia</taxon>
        <taxon>Lophotrochozoa</taxon>
        <taxon>Mollusca</taxon>
        <taxon>Gastropoda</taxon>
        <taxon>Heterobranchia</taxon>
        <taxon>Euthyneura</taxon>
        <taxon>Panpulmonata</taxon>
        <taxon>Hygrophila</taxon>
        <taxon>Lymnaeoidea</taxon>
        <taxon>Planorbidae</taxon>
        <taxon>Biomphalaria</taxon>
    </lineage>
</organism>